<accession>A0A0F6WBK6</accession>
<dbReference type="EMBL" id="KR052480">
    <property type="protein sequence ID" value="AKF12690.1"/>
    <property type="molecule type" value="Genomic_DNA"/>
</dbReference>
<proteinExistence type="predicted"/>
<dbReference type="Proteomes" id="UP000221947">
    <property type="component" value="Segment"/>
</dbReference>
<protein>
    <submittedName>
        <fullName evidence="1">Uncharacterized protein</fullName>
    </submittedName>
</protein>
<sequence length="107" mass="12186">MISLADWREAANALLGEGGFYVNNSTTDSGRQMGRDKQARAKMLLCELDKSSEAQRLARLGGMIYAYEECAEFLREANIPSFAYLFEERAKGFKRMSYKIKENLNDN</sequence>
<keyword evidence="2" id="KW-1185">Reference proteome</keyword>
<evidence type="ECO:0000313" key="2">
    <source>
        <dbReference type="Proteomes" id="UP000221947"/>
    </source>
</evidence>
<reference evidence="1 2" key="1">
    <citation type="submission" date="2015-04" db="EMBL/GenBank/DDBJ databases">
        <authorList>
            <person name="Schouten J.T."/>
            <person name="Crockett J.T."/>
            <person name="Hodson T.S."/>
            <person name="Hyde J.R."/>
            <person name="Smith T.A."/>
            <person name="Merrill B.D."/>
            <person name="Crook M.B."/>
            <person name="Griffitts J.S."/>
            <person name="Burnett S.H."/>
            <person name="Grose J.H."/>
            <person name="Breakwell D.P."/>
        </authorList>
    </citation>
    <scope>NUCLEOTIDE SEQUENCE [LARGE SCALE GENOMIC DNA]</scope>
</reference>
<evidence type="ECO:0000313" key="1">
    <source>
        <dbReference type="EMBL" id="AKF12690.1"/>
    </source>
</evidence>
<gene>
    <name evidence="1" type="ORF">PHIM7_144</name>
</gene>
<name>A0A0F6WBK6_9CAUD</name>
<organism evidence="1 2">
    <name type="scientific">Sinorhizobium phage phiM7</name>
    <dbReference type="NCBI Taxonomy" id="1647403"/>
    <lineage>
        <taxon>Viruses</taxon>
        <taxon>Duplodnaviria</taxon>
        <taxon>Heunggongvirae</taxon>
        <taxon>Uroviricota</taxon>
        <taxon>Caudoviricetes</taxon>
        <taxon>Emdodecavirus</taxon>
        <taxon>Emdodecavirus M7</taxon>
    </lineage>
</organism>